<comment type="caution">
    <text evidence="1">The sequence shown here is derived from an EMBL/GenBank/DDBJ whole genome shotgun (WGS) entry which is preliminary data.</text>
</comment>
<name>A0ACC2XD94_9TREE</name>
<reference evidence="1" key="1">
    <citation type="submission" date="2023-04" db="EMBL/GenBank/DDBJ databases">
        <title>Draft Genome sequencing of Naganishia species isolated from polar environments using Oxford Nanopore Technology.</title>
        <authorList>
            <person name="Leo P."/>
            <person name="Venkateswaran K."/>
        </authorList>
    </citation>
    <scope>NUCLEOTIDE SEQUENCE</scope>
    <source>
        <strain evidence="1">MNA-CCFEE 5425</strain>
    </source>
</reference>
<protein>
    <submittedName>
        <fullName evidence="1">Uncharacterized protein</fullName>
    </submittedName>
</protein>
<dbReference type="Proteomes" id="UP001243375">
    <property type="component" value="Unassembled WGS sequence"/>
</dbReference>
<sequence length="347" mass="39903">MPQELLYFPPYYVVGLYTIGIYRLFTDHHLRKAVWDKVKHASIRGIAVAAVYVAATYSTQRWFVQNFLLSGYGIFGKKSIKPPPEILETGLSWLQRIDTVEYTTILFILPQLSYLLNYFIRRNLRIARSRAYDLTVQSRGKPDSFWSKGYIEEWEQPPIIKGLNDPKGTKGKQQEGVLSWILWWPSQMVIRHFILIPISPYLPIFNILFTSATRGLYTARSLHQPYFQAKGLTPLEVELWLEERKWGYRAFGMAASALESLPIVGLGFSVSNRIGAAMWAFDLEKRQHRFANGELRKLRPDETGVLGFGKVLAVEGQNEERKLAEKGKLEGKELESNLQPPPLPLRK</sequence>
<gene>
    <name evidence="1" type="ORF">QFC22_002638</name>
</gene>
<accession>A0ACC2XD94</accession>
<organism evidence="1 2">
    <name type="scientific">Naganishia vaughanmartiniae</name>
    <dbReference type="NCBI Taxonomy" id="1424756"/>
    <lineage>
        <taxon>Eukaryota</taxon>
        <taxon>Fungi</taxon>
        <taxon>Dikarya</taxon>
        <taxon>Basidiomycota</taxon>
        <taxon>Agaricomycotina</taxon>
        <taxon>Tremellomycetes</taxon>
        <taxon>Filobasidiales</taxon>
        <taxon>Filobasidiaceae</taxon>
        <taxon>Naganishia</taxon>
    </lineage>
</organism>
<evidence type="ECO:0000313" key="1">
    <source>
        <dbReference type="EMBL" id="KAJ9120707.1"/>
    </source>
</evidence>
<keyword evidence="2" id="KW-1185">Reference proteome</keyword>
<proteinExistence type="predicted"/>
<evidence type="ECO:0000313" key="2">
    <source>
        <dbReference type="Proteomes" id="UP001243375"/>
    </source>
</evidence>
<dbReference type="EMBL" id="JASBWU010000006">
    <property type="protein sequence ID" value="KAJ9120707.1"/>
    <property type="molecule type" value="Genomic_DNA"/>
</dbReference>